<feature type="compositionally biased region" description="Basic and acidic residues" evidence="7">
    <location>
        <begin position="1174"/>
        <end position="1184"/>
    </location>
</feature>
<feature type="compositionally biased region" description="Acidic residues" evidence="7">
    <location>
        <begin position="1023"/>
        <end position="1053"/>
    </location>
</feature>
<feature type="region of interest" description="Disordered" evidence="7">
    <location>
        <begin position="1"/>
        <end position="113"/>
    </location>
</feature>
<dbReference type="FunFam" id="1.20.1740.10:FF:000013">
    <property type="entry name" value="Solute carrier family 12 member"/>
    <property type="match status" value="1"/>
</dbReference>
<evidence type="ECO:0000256" key="6">
    <source>
        <dbReference type="ARBA" id="ARBA00023136"/>
    </source>
</evidence>
<evidence type="ECO:0000259" key="10">
    <source>
        <dbReference type="Pfam" id="PF03522"/>
    </source>
</evidence>
<comment type="caution">
    <text evidence="11">The sequence shown here is derived from an EMBL/GenBank/DDBJ whole genome shotgun (WGS) entry which is preliminary data.</text>
</comment>
<comment type="subcellular location">
    <subcellularLocation>
        <location evidence="1">Membrane</location>
        <topology evidence="1">Multi-pass membrane protein</topology>
    </subcellularLocation>
</comment>
<keyword evidence="5 8" id="KW-1133">Transmembrane helix</keyword>
<evidence type="ECO:0000256" key="3">
    <source>
        <dbReference type="ARBA" id="ARBA00022448"/>
    </source>
</evidence>
<dbReference type="GO" id="GO:0015379">
    <property type="term" value="F:potassium:chloride symporter activity"/>
    <property type="evidence" value="ECO:0007669"/>
    <property type="project" value="TreeGrafter"/>
</dbReference>
<keyword evidence="12" id="KW-1185">Reference proteome</keyword>
<dbReference type="GO" id="GO:0055075">
    <property type="term" value="P:potassium ion homeostasis"/>
    <property type="evidence" value="ECO:0007669"/>
    <property type="project" value="TreeGrafter"/>
</dbReference>
<dbReference type="GO" id="GO:0005774">
    <property type="term" value="C:vacuolar membrane"/>
    <property type="evidence" value="ECO:0007669"/>
    <property type="project" value="TreeGrafter"/>
</dbReference>
<reference evidence="11 12" key="1">
    <citation type="submission" date="2023-08" db="EMBL/GenBank/DDBJ databases">
        <title>Black Yeasts Isolated from many extreme environments.</title>
        <authorList>
            <person name="Coleine C."/>
            <person name="Stajich J.E."/>
            <person name="Selbmann L."/>
        </authorList>
    </citation>
    <scope>NUCLEOTIDE SEQUENCE [LARGE SCALE GENOMIC DNA]</scope>
    <source>
        <strain evidence="11 12">CCFEE 5910</strain>
    </source>
</reference>
<feature type="region of interest" description="Disordered" evidence="7">
    <location>
        <begin position="1219"/>
        <end position="1251"/>
    </location>
</feature>
<evidence type="ECO:0000313" key="11">
    <source>
        <dbReference type="EMBL" id="KAK5082707.1"/>
    </source>
</evidence>
<name>A0AAN7SVH0_9EURO</name>
<evidence type="ECO:0000256" key="4">
    <source>
        <dbReference type="ARBA" id="ARBA00022692"/>
    </source>
</evidence>
<sequence length="1340" mass="146779">MAQEHGSKWPSLRGTLSRGRPSFLTRTATDDAGELLRRSSLPPDVRDLSDYGTIKQSPPEQRQTPLAVAQAVGHALPQESSSSPPPRRTSRNGLTEIDHDITSNTGSKASRKPKPAINVATKLDTFSGVFVPTSLNVLSILMFIRFGFILGQAGLLGMLGLLVAAYIINLVTTFSISAVASNGTVRGGGAYYLISRSLGPEFGGSIGIVSYIGFVLNTGMNAVGLVDCLIYNFGKESGIWSEWLPDSAWWPYLWSTVVVIFCVAICLAGSSLFARASNGLLLILLLATFSIPLSAMLVTPFTRAGHLRQYTHFTGITLHTLRQNLLPRFTKGAAGSQIKGRENWADMFGILYPATGGIYAGASMSGDLKNASKSIPSGTLYGIFLTFVSYALVILAMAASISRETFYRNVNVIQDVNISEVLVLLGEIATTSFSVLMGIIGPAKQLQAIARDGIFPGLGIFGKGTKGSDDPIYAILFTWLVAQVTILFDINSIASLVTMSYLMMNFALHLACILLKVSSAPNFRPSFKFFNIWTATVGAVLSIATMFFVDADAAAVSIAILVILFLVIHYTTPPKPWGSDVTSGLVYHQVRKYLLRLRTESVKYWRPQILLFVNDPRRGFKLIKFANSLKKGGLFILGHVIVTENFGDSIPEVKRQRAAWTQFIDLIKIKAFINVLSSPSMEWGSRNLVLSAGLGGMRPNIVMMGFFNLEQFRSEQPLVDIPSPPPERKNTGRLRRKSQGQVKGALPTDICFVEKRTDLQAYVLTLEDLVLKLKINVALATGFSDLELPEQKNGEITKKYIDLWPIQMSAEVPAGEDTGKQSNLTTTNFDTYTLILQLGCILNTVPSWKKTYKLRVAVFVEYESDVQEEKERVIALLENLRIKAEVIVFYLACGAIKSYNHIVNGQQVDEDTEKQVSQVLEDEEWWAELQRVRGKVRQGEMSAMDALSLADEVVWPPPSLGDGRDASLVRYGGLRKILQGPNRRSSIGNVSNMGVVPSMRTHRLDDDMLSRHASHASDHSSFEDSDGSDGDYLDDEDADDEYEGRYEDDAEQSEDLRSSDGQRTSKSPHSRPTSRKSSKKSSKKSSGRNSRASSLQAAPNDSLEDDNIFTHPNYNRPEEEEESPRDRGRTQLRSNRSVDANASDSPTTAQLDPGTTSSQRTRNTSPTFSADPIPETRETSHEEGAGPSIMFAKQTHPRHVDSSTRLKFDADVAAGPTNSRSIYVRGTSSDPPPISDRRESPSRATITSSSIASGYPAGASLPLSFNDLPCRAQHLILNELMAQNSQDAAVIFTTLPAPIEGTYKSESDSLSYISDLEVLTQGLGPVLMVHSNSMTVTTNL</sequence>
<proteinExistence type="inferred from homology"/>
<evidence type="ECO:0000256" key="2">
    <source>
        <dbReference type="ARBA" id="ARBA00010593"/>
    </source>
</evidence>
<feature type="transmembrane region" description="Helical" evidence="8">
    <location>
        <begin position="529"/>
        <end position="548"/>
    </location>
</feature>
<evidence type="ECO:0000256" key="1">
    <source>
        <dbReference type="ARBA" id="ARBA00004141"/>
    </source>
</evidence>
<feature type="transmembrane region" description="Helical" evidence="8">
    <location>
        <begin position="206"/>
        <end position="232"/>
    </location>
</feature>
<protein>
    <recommendedName>
        <fullName evidence="13">Cation chloride cotransporter</fullName>
    </recommendedName>
</protein>
<evidence type="ECO:0000256" key="7">
    <source>
        <dbReference type="SAM" id="MobiDB-lite"/>
    </source>
</evidence>
<evidence type="ECO:0008006" key="13">
    <source>
        <dbReference type="Google" id="ProtNLM"/>
    </source>
</evidence>
<dbReference type="Pfam" id="PF00324">
    <property type="entry name" value="AA_permease"/>
    <property type="match status" value="1"/>
</dbReference>
<dbReference type="InterPro" id="IPR004842">
    <property type="entry name" value="SLC12A_fam"/>
</dbReference>
<evidence type="ECO:0000259" key="9">
    <source>
        <dbReference type="Pfam" id="PF00324"/>
    </source>
</evidence>
<feature type="domain" description="SLC12A transporter C-terminal" evidence="10">
    <location>
        <begin position="1273"/>
        <end position="1338"/>
    </location>
</feature>
<accession>A0AAN7SVH0</accession>
<dbReference type="PANTHER" id="PTHR11827:SF72">
    <property type="entry name" value="GH08340P"/>
    <property type="match status" value="1"/>
</dbReference>
<feature type="transmembrane region" description="Helical" evidence="8">
    <location>
        <begin position="380"/>
        <end position="401"/>
    </location>
</feature>
<feature type="transmembrane region" description="Helical" evidence="8">
    <location>
        <begin position="554"/>
        <end position="572"/>
    </location>
</feature>
<dbReference type="Gene3D" id="1.20.1740.10">
    <property type="entry name" value="Amino acid/polyamine transporter I"/>
    <property type="match status" value="1"/>
</dbReference>
<feature type="region of interest" description="Disordered" evidence="7">
    <location>
        <begin position="717"/>
        <end position="741"/>
    </location>
</feature>
<keyword evidence="4 8" id="KW-0812">Transmembrane</keyword>
<feature type="domain" description="Amino acid permease/ SLC12A" evidence="9">
    <location>
        <begin position="129"/>
        <end position="600"/>
    </location>
</feature>
<feature type="region of interest" description="Disordered" evidence="7">
    <location>
        <begin position="1010"/>
        <end position="1189"/>
    </location>
</feature>
<feature type="compositionally biased region" description="Low complexity" evidence="7">
    <location>
        <begin position="1242"/>
        <end position="1251"/>
    </location>
</feature>
<dbReference type="EMBL" id="JAVRRJ010000007">
    <property type="protein sequence ID" value="KAK5082707.1"/>
    <property type="molecule type" value="Genomic_DNA"/>
</dbReference>
<feature type="transmembrane region" description="Helical" evidence="8">
    <location>
        <begin position="280"/>
        <end position="301"/>
    </location>
</feature>
<dbReference type="InterPro" id="IPR004841">
    <property type="entry name" value="AA-permease/SLC12A_dom"/>
</dbReference>
<feature type="compositionally biased region" description="Polar residues" evidence="7">
    <location>
        <begin position="54"/>
        <end position="64"/>
    </location>
</feature>
<organism evidence="11 12">
    <name type="scientific">Lithohypha guttulata</name>
    <dbReference type="NCBI Taxonomy" id="1690604"/>
    <lineage>
        <taxon>Eukaryota</taxon>
        <taxon>Fungi</taxon>
        <taxon>Dikarya</taxon>
        <taxon>Ascomycota</taxon>
        <taxon>Pezizomycotina</taxon>
        <taxon>Eurotiomycetes</taxon>
        <taxon>Chaetothyriomycetidae</taxon>
        <taxon>Chaetothyriales</taxon>
        <taxon>Trichomeriaceae</taxon>
        <taxon>Lithohypha</taxon>
    </lineage>
</organism>
<evidence type="ECO:0000256" key="5">
    <source>
        <dbReference type="ARBA" id="ARBA00022989"/>
    </source>
</evidence>
<dbReference type="InterPro" id="IPR018491">
    <property type="entry name" value="SLC12_C"/>
</dbReference>
<feature type="compositionally biased region" description="Polar residues" evidence="7">
    <location>
        <begin position="1131"/>
        <end position="1168"/>
    </location>
</feature>
<feature type="transmembrane region" description="Helical" evidence="8">
    <location>
        <begin position="421"/>
        <end position="441"/>
    </location>
</feature>
<dbReference type="GO" id="GO:0055064">
    <property type="term" value="P:chloride ion homeostasis"/>
    <property type="evidence" value="ECO:0007669"/>
    <property type="project" value="TreeGrafter"/>
</dbReference>
<feature type="compositionally biased region" description="Polar residues" evidence="7">
    <location>
        <begin position="1219"/>
        <end position="1229"/>
    </location>
</feature>
<dbReference type="PANTHER" id="PTHR11827">
    <property type="entry name" value="SOLUTE CARRIER FAMILY 12, CATION COTRANSPORTERS"/>
    <property type="match status" value="1"/>
</dbReference>
<keyword evidence="6 8" id="KW-0472">Membrane</keyword>
<feature type="transmembrane region" description="Helical" evidence="8">
    <location>
        <begin position="472"/>
        <end position="490"/>
    </location>
</feature>
<feature type="transmembrane region" description="Helical" evidence="8">
    <location>
        <begin position="252"/>
        <end position="273"/>
    </location>
</feature>
<evidence type="ECO:0000256" key="8">
    <source>
        <dbReference type="SAM" id="Phobius"/>
    </source>
</evidence>
<comment type="similarity">
    <text evidence="2">Belongs to the SLC12A transporter family.</text>
</comment>
<evidence type="ECO:0000313" key="12">
    <source>
        <dbReference type="Proteomes" id="UP001309876"/>
    </source>
</evidence>
<feature type="domain" description="SLC12A transporter C-terminal" evidence="10">
    <location>
        <begin position="622"/>
        <end position="706"/>
    </location>
</feature>
<feature type="compositionally biased region" description="Basic residues" evidence="7">
    <location>
        <begin position="1066"/>
        <end position="1086"/>
    </location>
</feature>
<feature type="compositionally biased region" description="Basic and acidic residues" evidence="7">
    <location>
        <begin position="1010"/>
        <end position="1022"/>
    </location>
</feature>
<dbReference type="GO" id="GO:0034486">
    <property type="term" value="P:vacuolar transmembrane transport"/>
    <property type="evidence" value="ECO:0007669"/>
    <property type="project" value="TreeGrafter"/>
</dbReference>
<gene>
    <name evidence="11" type="ORF">LTR05_006587</name>
</gene>
<dbReference type="Proteomes" id="UP001309876">
    <property type="component" value="Unassembled WGS sequence"/>
</dbReference>
<dbReference type="Pfam" id="PF03522">
    <property type="entry name" value="SLC12"/>
    <property type="match status" value="2"/>
</dbReference>
<keyword evidence="3" id="KW-0813">Transport</keyword>
<feature type="transmembrane region" description="Helical" evidence="8">
    <location>
        <begin position="496"/>
        <end position="517"/>
    </location>
</feature>
<dbReference type="GO" id="GO:0006884">
    <property type="term" value="P:cell volume homeostasis"/>
    <property type="evidence" value="ECO:0007669"/>
    <property type="project" value="TreeGrafter"/>
</dbReference>